<gene>
    <name evidence="8" type="primary">LOC106172770</name>
</gene>
<dbReference type="InParanoid" id="A0A1S3JFB4"/>
<evidence type="ECO:0000256" key="5">
    <source>
        <dbReference type="ARBA" id="ARBA00023136"/>
    </source>
</evidence>
<dbReference type="PANTHER" id="PTHR11266">
    <property type="entry name" value="PEROXISOMAL MEMBRANE PROTEIN 2, PXMP2 MPV17"/>
    <property type="match status" value="1"/>
</dbReference>
<protein>
    <submittedName>
        <fullName evidence="8">Peroxisomal membrane protein 2</fullName>
    </submittedName>
</protein>
<dbReference type="GO" id="GO:0005778">
    <property type="term" value="C:peroxisomal membrane"/>
    <property type="evidence" value="ECO:0007669"/>
    <property type="project" value="TreeGrafter"/>
</dbReference>
<dbReference type="AlphaFoldDB" id="A0A1S3JFB4"/>
<evidence type="ECO:0000256" key="1">
    <source>
        <dbReference type="ARBA" id="ARBA00004141"/>
    </source>
</evidence>
<name>A0A1S3JFB4_LINAN</name>
<keyword evidence="7" id="KW-1185">Reference proteome</keyword>
<accession>A0A1S3JFB4</accession>
<dbReference type="PANTHER" id="PTHR11266:SF80">
    <property type="entry name" value="PEROXISOMAL MEMBRANE PROTEIN 2"/>
    <property type="match status" value="1"/>
</dbReference>
<comment type="subcellular location">
    <subcellularLocation>
        <location evidence="1">Membrane</location>
        <topology evidence="1">Multi-pass membrane protein</topology>
    </subcellularLocation>
</comment>
<feature type="transmembrane region" description="Helical" evidence="6">
    <location>
        <begin position="106"/>
        <end position="123"/>
    </location>
</feature>
<dbReference type="STRING" id="7574.A0A1S3JFB4"/>
<comment type="similarity">
    <text evidence="2 6">Belongs to the peroxisomal membrane protein PXMP2/4 family.</text>
</comment>
<evidence type="ECO:0000313" key="7">
    <source>
        <dbReference type="Proteomes" id="UP000085678"/>
    </source>
</evidence>
<evidence type="ECO:0000313" key="8">
    <source>
        <dbReference type="RefSeq" id="XP_013409105.1"/>
    </source>
</evidence>
<dbReference type="GeneID" id="106172770"/>
<keyword evidence="5 6" id="KW-0472">Membrane</keyword>
<dbReference type="Proteomes" id="UP000085678">
    <property type="component" value="Unplaced"/>
</dbReference>
<evidence type="ECO:0000256" key="4">
    <source>
        <dbReference type="ARBA" id="ARBA00022989"/>
    </source>
</evidence>
<dbReference type="OrthoDB" id="860at2759"/>
<feature type="transmembrane region" description="Helical" evidence="6">
    <location>
        <begin position="165"/>
        <end position="183"/>
    </location>
</feature>
<evidence type="ECO:0000256" key="2">
    <source>
        <dbReference type="ARBA" id="ARBA00006824"/>
    </source>
</evidence>
<dbReference type="FunCoup" id="A0A1S3JFB4">
    <property type="interactions" value="719"/>
</dbReference>
<reference evidence="8" key="1">
    <citation type="submission" date="2025-08" db="UniProtKB">
        <authorList>
            <consortium name="RefSeq"/>
        </authorList>
    </citation>
    <scope>IDENTIFICATION</scope>
    <source>
        <tissue evidence="8">Gonads</tissue>
    </source>
</reference>
<dbReference type="InterPro" id="IPR007248">
    <property type="entry name" value="Mpv17_PMP22"/>
</dbReference>
<organism evidence="7 8">
    <name type="scientific">Lingula anatina</name>
    <name type="common">Brachiopod</name>
    <name type="synonym">Lingula unguis</name>
    <dbReference type="NCBI Taxonomy" id="7574"/>
    <lineage>
        <taxon>Eukaryota</taxon>
        <taxon>Metazoa</taxon>
        <taxon>Spiralia</taxon>
        <taxon>Lophotrochozoa</taxon>
        <taxon>Brachiopoda</taxon>
        <taxon>Linguliformea</taxon>
        <taxon>Lingulata</taxon>
        <taxon>Lingulida</taxon>
        <taxon>Linguloidea</taxon>
        <taxon>Lingulidae</taxon>
        <taxon>Lingula</taxon>
    </lineage>
</organism>
<dbReference type="RefSeq" id="XP_013409105.1">
    <property type="nucleotide sequence ID" value="XM_013553651.1"/>
</dbReference>
<proteinExistence type="inferred from homology"/>
<evidence type="ECO:0000256" key="3">
    <source>
        <dbReference type="ARBA" id="ARBA00022692"/>
    </source>
</evidence>
<dbReference type="Pfam" id="PF04117">
    <property type="entry name" value="Mpv17_PMP22"/>
    <property type="match status" value="1"/>
</dbReference>
<evidence type="ECO:0000256" key="6">
    <source>
        <dbReference type="RuleBase" id="RU363053"/>
    </source>
</evidence>
<dbReference type="KEGG" id="lak:106172770"/>
<keyword evidence="4 6" id="KW-1133">Transmembrane helix</keyword>
<keyword evidence="3 6" id="KW-0812">Transmembrane</keyword>
<feature type="transmembrane region" description="Helical" evidence="6">
    <location>
        <begin position="63"/>
        <end position="85"/>
    </location>
</feature>
<sequence length="186" mass="21163">MSLSKGSDDSFIEKLFKEYSRLLREKPVLTKAVTSAISSGLGNFLSQVISGNHKVGGIQWRSVAAFSIFGFVITGPLTHNFYSWLDTAVPKTASYAGLKRIVIDRFVFAPPFLLLFFYIVAILEGQSSDAAIQKIREFYWGALKMNWRVWGIFQYINVNYVPQQYRVLFANLVSLGWNIYLAARRQ</sequence>